<name>A0A517Y294_9BACT</name>
<dbReference type="RefSeq" id="WP_145244036.1">
    <property type="nucleotide sequence ID" value="NZ_CP036273.1"/>
</dbReference>
<dbReference type="GO" id="GO:0004731">
    <property type="term" value="F:purine-nucleoside phosphorylase activity"/>
    <property type="evidence" value="ECO:0007669"/>
    <property type="project" value="UniProtKB-EC"/>
</dbReference>
<evidence type="ECO:0000256" key="5">
    <source>
        <dbReference type="ARBA" id="ARBA00022679"/>
    </source>
</evidence>
<proteinExistence type="inferred from homology"/>
<dbReference type="OrthoDB" id="277228at2"/>
<keyword evidence="4 8" id="KW-0328">Glycosyltransferase</keyword>
<dbReference type="GO" id="GO:0005737">
    <property type="term" value="C:cytoplasm"/>
    <property type="evidence" value="ECO:0007669"/>
    <property type="project" value="TreeGrafter"/>
</dbReference>
<dbReference type="NCBIfam" id="NF006054">
    <property type="entry name" value="PRK08202.1"/>
    <property type="match status" value="1"/>
</dbReference>
<dbReference type="InterPro" id="IPR011268">
    <property type="entry name" value="Purine_phosphorylase"/>
</dbReference>
<evidence type="ECO:0000256" key="6">
    <source>
        <dbReference type="ARBA" id="ARBA00031036"/>
    </source>
</evidence>
<dbReference type="SUPFAM" id="SSF53167">
    <property type="entry name" value="Purine and uridine phosphorylases"/>
    <property type="match status" value="1"/>
</dbReference>
<dbReference type="EMBL" id="CP036273">
    <property type="protein sequence ID" value="QDU23818.1"/>
    <property type="molecule type" value="Genomic_DNA"/>
</dbReference>
<accession>A0A517Y294</accession>
<comment type="pathway">
    <text evidence="1">Purine metabolism; purine nucleoside salvage.</text>
</comment>
<evidence type="ECO:0000256" key="2">
    <source>
        <dbReference type="ARBA" id="ARBA00006751"/>
    </source>
</evidence>
<dbReference type="UniPathway" id="UPA00606"/>
<dbReference type="Pfam" id="PF01048">
    <property type="entry name" value="PNP_UDP_1"/>
    <property type="match status" value="1"/>
</dbReference>
<keyword evidence="9" id="KW-1185">Reference proteome</keyword>
<evidence type="ECO:0000313" key="9">
    <source>
        <dbReference type="Proteomes" id="UP000319576"/>
    </source>
</evidence>
<dbReference type="PANTHER" id="PTHR11904">
    <property type="entry name" value="METHYLTHIOADENOSINE/PURINE NUCLEOSIDE PHOSPHORYLASE"/>
    <property type="match status" value="1"/>
</dbReference>
<gene>
    <name evidence="8" type="primary">punA_2</name>
    <name evidence="8" type="ORF">ETAA1_58260</name>
</gene>
<dbReference type="Gene3D" id="3.40.50.1580">
    <property type="entry name" value="Nucleoside phosphorylase domain"/>
    <property type="match status" value="1"/>
</dbReference>
<evidence type="ECO:0000256" key="4">
    <source>
        <dbReference type="ARBA" id="ARBA00022676"/>
    </source>
</evidence>
<organism evidence="8 9">
    <name type="scientific">Urbifossiella limnaea</name>
    <dbReference type="NCBI Taxonomy" id="2528023"/>
    <lineage>
        <taxon>Bacteria</taxon>
        <taxon>Pseudomonadati</taxon>
        <taxon>Planctomycetota</taxon>
        <taxon>Planctomycetia</taxon>
        <taxon>Gemmatales</taxon>
        <taxon>Gemmataceae</taxon>
        <taxon>Urbifossiella</taxon>
    </lineage>
</organism>
<dbReference type="InterPro" id="IPR035994">
    <property type="entry name" value="Nucleoside_phosphorylase_sf"/>
</dbReference>
<feature type="domain" description="Nucleoside phosphorylase" evidence="7">
    <location>
        <begin position="18"/>
        <end position="253"/>
    </location>
</feature>
<dbReference type="CDD" id="cd09009">
    <property type="entry name" value="PNP-EcPNPII_like"/>
    <property type="match status" value="1"/>
</dbReference>
<dbReference type="AlphaFoldDB" id="A0A517Y294"/>
<dbReference type="PANTHER" id="PTHR11904:SF9">
    <property type="entry name" value="PURINE NUCLEOSIDE PHOSPHORYLASE-RELATED"/>
    <property type="match status" value="1"/>
</dbReference>
<dbReference type="Proteomes" id="UP000319576">
    <property type="component" value="Chromosome"/>
</dbReference>
<dbReference type="InterPro" id="IPR000845">
    <property type="entry name" value="Nucleoside_phosphorylase_d"/>
</dbReference>
<evidence type="ECO:0000256" key="3">
    <source>
        <dbReference type="ARBA" id="ARBA00011886"/>
    </source>
</evidence>
<reference evidence="8 9" key="1">
    <citation type="submission" date="2019-02" db="EMBL/GenBank/DDBJ databases">
        <title>Deep-cultivation of Planctomycetes and their phenomic and genomic characterization uncovers novel biology.</title>
        <authorList>
            <person name="Wiegand S."/>
            <person name="Jogler M."/>
            <person name="Boedeker C."/>
            <person name="Pinto D."/>
            <person name="Vollmers J."/>
            <person name="Rivas-Marin E."/>
            <person name="Kohn T."/>
            <person name="Peeters S.H."/>
            <person name="Heuer A."/>
            <person name="Rast P."/>
            <person name="Oberbeckmann S."/>
            <person name="Bunk B."/>
            <person name="Jeske O."/>
            <person name="Meyerdierks A."/>
            <person name="Storesund J.E."/>
            <person name="Kallscheuer N."/>
            <person name="Luecker S."/>
            <person name="Lage O.M."/>
            <person name="Pohl T."/>
            <person name="Merkel B.J."/>
            <person name="Hornburger P."/>
            <person name="Mueller R.-W."/>
            <person name="Bruemmer F."/>
            <person name="Labrenz M."/>
            <person name="Spormann A.M."/>
            <person name="Op den Camp H."/>
            <person name="Overmann J."/>
            <person name="Amann R."/>
            <person name="Jetten M.S.M."/>
            <person name="Mascher T."/>
            <person name="Medema M.H."/>
            <person name="Devos D.P."/>
            <person name="Kaster A.-K."/>
            <person name="Ovreas L."/>
            <person name="Rohde M."/>
            <person name="Galperin M.Y."/>
            <person name="Jogler C."/>
        </authorList>
    </citation>
    <scope>NUCLEOTIDE SEQUENCE [LARGE SCALE GENOMIC DNA]</scope>
    <source>
        <strain evidence="8 9">ETA_A1</strain>
    </source>
</reference>
<dbReference type="GO" id="GO:0009116">
    <property type="term" value="P:nucleoside metabolic process"/>
    <property type="evidence" value="ECO:0007669"/>
    <property type="project" value="InterPro"/>
</dbReference>
<dbReference type="KEGG" id="uli:ETAA1_58260"/>
<comment type="similarity">
    <text evidence="2">Belongs to the PNP/MTAP phosphorylase family.</text>
</comment>
<protein>
    <recommendedName>
        <fullName evidence="3">purine-nucleoside phosphorylase</fullName>
        <ecNumber evidence="3">2.4.2.1</ecNumber>
    </recommendedName>
    <alternativeName>
        <fullName evidence="6">Inosine-guanosine phosphorylase</fullName>
    </alternativeName>
</protein>
<evidence type="ECO:0000259" key="7">
    <source>
        <dbReference type="Pfam" id="PF01048"/>
    </source>
</evidence>
<sequence length="256" mass="25661">MPDYTAFAAAARALAPRAAVVLGSGLGGVVTAFREHVSIPFGDVPGLVPPTVSGHGGRLALGEWGAEPALVFFGRLHFYEGHPWGVVCGPARVAAELGARAFIQTNAVGGIHPSLGPGSLMGVAKHLTLLDGSAWRTPVAASPYSPRLLDVLATAKAARGRTLLTGTYAALTGPSYETPAEIRALAAMGADVVGMSTAREAEAAAALGLEAAAVSCVTNHAAGIGGEPLDHAEVVRNALLAADRLAALLGAAVAAV</sequence>
<evidence type="ECO:0000313" key="8">
    <source>
        <dbReference type="EMBL" id="QDU23818.1"/>
    </source>
</evidence>
<evidence type="ECO:0000256" key="1">
    <source>
        <dbReference type="ARBA" id="ARBA00005058"/>
    </source>
</evidence>
<dbReference type="EC" id="2.4.2.1" evidence="3"/>
<keyword evidence="5 8" id="KW-0808">Transferase</keyword>